<dbReference type="InterPro" id="IPR046834">
    <property type="entry name" value="ABC_ATPase_C"/>
</dbReference>
<dbReference type="STRING" id="937334.SAMN05444406_10216"/>
<dbReference type="PANTHER" id="PTHR38149:SF1">
    <property type="entry name" value="ATPASE"/>
    <property type="match status" value="1"/>
</dbReference>
<gene>
    <name evidence="4" type="ORF">SAMN05444406_10216</name>
</gene>
<dbReference type="InterPro" id="IPR027417">
    <property type="entry name" value="P-loop_NTPase"/>
</dbReference>
<feature type="domain" description="ATPase of the ABC class C-terminal" evidence="1">
    <location>
        <begin position="170"/>
        <end position="451"/>
    </location>
</feature>
<evidence type="ECO:0000313" key="4">
    <source>
        <dbReference type="EMBL" id="SFP66481.1"/>
    </source>
</evidence>
<dbReference type="Pfam" id="PF21117">
    <property type="entry name" value="MRB1590_C"/>
    <property type="match status" value="1"/>
</dbReference>
<sequence length="573" mass="63810">MQNRTQLENILRRIDGRGYKAYKDIQGSYDFGNFILRIDHVQGDPFASPSRIRVVVPQKVAGFPQELYSSKPRKKGLEDFLTRQISKNIARIVKGNRGTGKSGQISVISVGQEILNRTSVLVADSSVEARLTMGLPARGRTVLAGQAMEMFFGELPRLVEQSLVYKNLDNAALLRHVNLAEDQWVLRNKIKEMGLVAFIANGSILPRRSGVDDRPMESGAVPFKSPPELEVMVELPHAGKVWGMGIPKGITLIVGGGYHGKSTLLRAIERGVYDHIPGDGRELVVTVEDAVKIRAEDGRRVEKVDISPFINNLPNGESTRSFSTENASGSTSQAANIMEALEIGTSLLLIDEDTSATNFMIRDARMQKLVHKDSEPITPFIDRVEDLYEQLGVSTIIVVGGSGDYFDVAHRVIMMEQYVPKDVTAKAKEIAQEYRTDRKKEGGGQPIRVTHRIPIPHSLSLKGREKIKSRGLDNIQYGHTNLVLDDVEQLVDINQTRAIGDIIRYAMENYMDGKTTLREIIQRVYRDIEEKGLDVISPFEGLHPGDYAQPRPQEIGAAINRLRILKVKQEGTK</sequence>
<feature type="domain" description="ATPase of the ABC class N-terminal" evidence="2">
    <location>
        <begin position="6"/>
        <end position="166"/>
    </location>
</feature>
<organism evidence="4 5">
    <name type="scientific">Caldicoprobacter faecalis</name>
    <dbReference type="NCBI Taxonomy" id="937334"/>
    <lineage>
        <taxon>Bacteria</taxon>
        <taxon>Bacillati</taxon>
        <taxon>Bacillota</taxon>
        <taxon>Clostridia</taxon>
        <taxon>Caldicoprobacterales</taxon>
        <taxon>Caldicoprobacteraceae</taxon>
        <taxon>Caldicoprobacter</taxon>
    </lineage>
</organism>
<dbReference type="InterPro" id="IPR049069">
    <property type="entry name" value="MRB1590-like_C"/>
</dbReference>
<protein>
    <submittedName>
        <fullName evidence="4">Predicted ATPase of the ABC class</fullName>
    </submittedName>
</protein>
<dbReference type="PANTHER" id="PTHR38149">
    <property type="entry name" value="ATPASE"/>
    <property type="match status" value="1"/>
</dbReference>
<dbReference type="InterPro" id="IPR046833">
    <property type="entry name" value="ABC_N"/>
</dbReference>
<dbReference type="Gene3D" id="3.40.50.300">
    <property type="entry name" value="P-loop containing nucleotide triphosphate hydrolases"/>
    <property type="match status" value="1"/>
</dbReference>
<dbReference type="SUPFAM" id="SSF52540">
    <property type="entry name" value="P-loop containing nucleoside triphosphate hydrolases"/>
    <property type="match status" value="1"/>
</dbReference>
<dbReference type="Pfam" id="PF09818">
    <property type="entry name" value="ABC_ATPase"/>
    <property type="match status" value="1"/>
</dbReference>
<dbReference type="Proteomes" id="UP000198577">
    <property type="component" value="Unassembled WGS sequence"/>
</dbReference>
<evidence type="ECO:0000259" key="1">
    <source>
        <dbReference type="Pfam" id="PF09818"/>
    </source>
</evidence>
<dbReference type="Pfam" id="PF20446">
    <property type="entry name" value="ABC_N"/>
    <property type="match status" value="1"/>
</dbReference>
<evidence type="ECO:0000259" key="2">
    <source>
        <dbReference type="Pfam" id="PF20446"/>
    </source>
</evidence>
<dbReference type="OrthoDB" id="9809999at2"/>
<evidence type="ECO:0000259" key="3">
    <source>
        <dbReference type="Pfam" id="PF21117"/>
    </source>
</evidence>
<keyword evidence="5" id="KW-1185">Reference proteome</keyword>
<proteinExistence type="predicted"/>
<dbReference type="AlphaFoldDB" id="A0A1I5S727"/>
<name>A0A1I5S727_9FIRM</name>
<reference evidence="4 5" key="1">
    <citation type="submission" date="2016-10" db="EMBL/GenBank/DDBJ databases">
        <authorList>
            <person name="de Groot N.N."/>
        </authorList>
    </citation>
    <scope>NUCLEOTIDE SEQUENCE [LARGE SCALE GENOMIC DNA]</scope>
    <source>
        <strain evidence="4 5">DSM 20678</strain>
    </source>
</reference>
<evidence type="ECO:0000313" key="5">
    <source>
        <dbReference type="Proteomes" id="UP000198577"/>
    </source>
</evidence>
<dbReference type="InterPro" id="IPR019195">
    <property type="entry name" value="ABC_ATPase_put"/>
</dbReference>
<feature type="domain" description="MRB1590-like C-terminal" evidence="3">
    <location>
        <begin position="466"/>
        <end position="568"/>
    </location>
</feature>
<dbReference type="EMBL" id="FOXR01000002">
    <property type="protein sequence ID" value="SFP66481.1"/>
    <property type="molecule type" value="Genomic_DNA"/>
</dbReference>
<accession>A0A1I5S727</accession>
<dbReference type="RefSeq" id="WP_092281836.1">
    <property type="nucleotide sequence ID" value="NZ_FOXR01000002.1"/>
</dbReference>